<dbReference type="Proteomes" id="UP000254040">
    <property type="component" value="Unassembled WGS sequence"/>
</dbReference>
<evidence type="ECO:0000313" key="4">
    <source>
        <dbReference type="Proteomes" id="UP000054985"/>
    </source>
</evidence>
<dbReference type="EMBL" id="UGOG01000001">
    <property type="protein sequence ID" value="STX63807.1"/>
    <property type="molecule type" value="Genomic_DNA"/>
</dbReference>
<dbReference type="EMBL" id="LNYN01000019">
    <property type="protein sequence ID" value="KTD34948.1"/>
    <property type="molecule type" value="Genomic_DNA"/>
</dbReference>
<dbReference type="STRING" id="39962.Lmor_1481"/>
<evidence type="ECO:0000313" key="5">
    <source>
        <dbReference type="Proteomes" id="UP000254040"/>
    </source>
</evidence>
<keyword evidence="1" id="KW-0812">Transmembrane</keyword>
<organism evidence="3 5">
    <name type="scientific">Legionella moravica</name>
    <dbReference type="NCBI Taxonomy" id="39962"/>
    <lineage>
        <taxon>Bacteria</taxon>
        <taxon>Pseudomonadati</taxon>
        <taxon>Pseudomonadota</taxon>
        <taxon>Gammaproteobacteria</taxon>
        <taxon>Legionellales</taxon>
        <taxon>Legionellaceae</taxon>
        <taxon>Legionella</taxon>
    </lineage>
</organism>
<dbReference type="RefSeq" id="WP_028383272.1">
    <property type="nucleotide sequence ID" value="NZ_CAAAJG010000022.1"/>
</dbReference>
<reference evidence="2 4" key="1">
    <citation type="submission" date="2015-11" db="EMBL/GenBank/DDBJ databases">
        <title>Genomic analysis of 38 Legionella species identifies large and diverse effector repertoires.</title>
        <authorList>
            <person name="Burstein D."/>
            <person name="Amaro F."/>
            <person name="Zusman T."/>
            <person name="Lifshitz Z."/>
            <person name="Cohen O."/>
            <person name="Gilbert J.A."/>
            <person name="Pupko T."/>
            <person name="Shuman H.A."/>
            <person name="Segal G."/>
        </authorList>
    </citation>
    <scope>NUCLEOTIDE SEQUENCE [LARGE SCALE GENOMIC DNA]</scope>
    <source>
        <strain evidence="2 4">ATCC 43877</strain>
    </source>
</reference>
<dbReference type="Proteomes" id="UP000054985">
    <property type="component" value="Unassembled WGS sequence"/>
</dbReference>
<protein>
    <submittedName>
        <fullName evidence="3">Uncharacterized protein</fullName>
    </submittedName>
</protein>
<gene>
    <name evidence="2" type="ORF">Lmor_1481</name>
    <name evidence="3" type="ORF">NCTC12239_02759</name>
</gene>
<sequence>MNARHQLSQLLKTHHIRYEIPAEINGDDIRFHSIRAVCEQLILAQPSLLKPGYLNNLDALMNVAQDAPLLADLDNSQELSHRMITFQLAINRLASENPSALNQNTFNGIYQIITANRQQTDIEFVAQCFIQMNRKQLLSKKNIQDLVEKVINAPRRLKTNAQTLELSEPGHTDSLCSADRHEPGCAETLSQWLTACHWLRQADFTLMMRSTCREDDVFIYMQKLYEKRLNTPANCQALIDCGISVHSIRNGLSIGTQREFNESLFPICDLKLKDLKTKINLITIGAEEDTKNQYTLSIRNQALAVFKNLCALRKSGETLFDPRIFLHTIAIIDKALPTESYQPSKMHIDELIAAGYSARGHPSKLWRTMGSIMMSLGMAIAAISGITLLAGTLGITAPLGISIAVAGVTSALSGSGFFAYGSTRSGLSKSIMDLAESLQQPAIQLIAE</sequence>
<keyword evidence="4" id="KW-1185">Reference proteome</keyword>
<name>A0A378K0H6_9GAMM</name>
<evidence type="ECO:0000313" key="2">
    <source>
        <dbReference type="EMBL" id="KTD34948.1"/>
    </source>
</evidence>
<keyword evidence="1" id="KW-0472">Membrane</keyword>
<feature type="transmembrane region" description="Helical" evidence="1">
    <location>
        <begin position="372"/>
        <end position="393"/>
    </location>
</feature>
<evidence type="ECO:0000256" key="1">
    <source>
        <dbReference type="SAM" id="Phobius"/>
    </source>
</evidence>
<keyword evidence="1" id="KW-1133">Transmembrane helix</keyword>
<dbReference type="OrthoDB" id="9925564at2"/>
<dbReference type="AlphaFoldDB" id="A0A378K0H6"/>
<reference evidence="3 5" key="2">
    <citation type="submission" date="2018-06" db="EMBL/GenBank/DDBJ databases">
        <authorList>
            <consortium name="Pathogen Informatics"/>
            <person name="Doyle S."/>
        </authorList>
    </citation>
    <scope>NUCLEOTIDE SEQUENCE [LARGE SCALE GENOMIC DNA]</scope>
    <source>
        <strain evidence="3 5">NCTC12239</strain>
    </source>
</reference>
<evidence type="ECO:0000313" key="3">
    <source>
        <dbReference type="EMBL" id="STX63807.1"/>
    </source>
</evidence>
<feature type="transmembrane region" description="Helical" evidence="1">
    <location>
        <begin position="399"/>
        <end position="420"/>
    </location>
</feature>
<proteinExistence type="predicted"/>
<accession>A0A378K0H6</accession>